<dbReference type="SUPFAM" id="SSF51230">
    <property type="entry name" value="Single hybrid motif"/>
    <property type="match status" value="1"/>
</dbReference>
<dbReference type="EMBL" id="AUZY01002298">
    <property type="protein sequence ID" value="EQD72519.1"/>
    <property type="molecule type" value="Genomic_DNA"/>
</dbReference>
<dbReference type="InterPro" id="IPR033753">
    <property type="entry name" value="GCV_H/Fam206"/>
</dbReference>
<feature type="domain" description="Lipoyl-binding" evidence="1">
    <location>
        <begin position="35"/>
        <end position="117"/>
    </location>
</feature>
<dbReference type="AlphaFoldDB" id="T1CUE8"/>
<comment type="caution">
    <text evidence="2">The sequence shown here is derived from an EMBL/GenBank/DDBJ whole genome shotgun (WGS) entry which is preliminary data.</text>
</comment>
<dbReference type="CDD" id="cd06848">
    <property type="entry name" value="GCS_H"/>
    <property type="match status" value="1"/>
</dbReference>
<gene>
    <name evidence="2" type="ORF">B1B_03713</name>
</gene>
<evidence type="ECO:0000259" key="1">
    <source>
        <dbReference type="PROSITE" id="PS50968"/>
    </source>
</evidence>
<dbReference type="InterPro" id="IPR000089">
    <property type="entry name" value="Biotin_lipoyl"/>
</dbReference>
<protein>
    <submittedName>
        <fullName evidence="2">Glycine cleavage H-protein</fullName>
    </submittedName>
</protein>
<dbReference type="GO" id="GO:0009249">
    <property type="term" value="P:protein lipoylation"/>
    <property type="evidence" value="ECO:0007669"/>
    <property type="project" value="TreeGrafter"/>
</dbReference>
<dbReference type="PROSITE" id="PS50968">
    <property type="entry name" value="BIOTINYL_LIPOYL"/>
    <property type="match status" value="1"/>
</dbReference>
<dbReference type="Pfam" id="PF01597">
    <property type="entry name" value="GCV_H"/>
    <property type="match status" value="1"/>
</dbReference>
<name>T1CUE8_9ZZZZ</name>
<organism evidence="2">
    <name type="scientific">mine drainage metagenome</name>
    <dbReference type="NCBI Taxonomy" id="410659"/>
    <lineage>
        <taxon>unclassified sequences</taxon>
        <taxon>metagenomes</taxon>
        <taxon>ecological metagenomes</taxon>
    </lineage>
</organism>
<accession>T1CUE8</accession>
<dbReference type="InterPro" id="IPR011053">
    <property type="entry name" value="Single_hybrid_motif"/>
</dbReference>
<dbReference type="InterPro" id="IPR002930">
    <property type="entry name" value="GCV_H"/>
</dbReference>
<evidence type="ECO:0000313" key="2">
    <source>
        <dbReference type="EMBL" id="EQD72519.1"/>
    </source>
</evidence>
<dbReference type="PANTHER" id="PTHR11715:SF3">
    <property type="entry name" value="GLYCINE CLEAVAGE SYSTEM H PROTEIN-RELATED"/>
    <property type="match status" value="1"/>
</dbReference>
<dbReference type="GO" id="GO:0005829">
    <property type="term" value="C:cytosol"/>
    <property type="evidence" value="ECO:0007669"/>
    <property type="project" value="TreeGrafter"/>
</dbReference>
<dbReference type="GO" id="GO:0005960">
    <property type="term" value="C:glycine cleavage complex"/>
    <property type="evidence" value="ECO:0007669"/>
    <property type="project" value="InterPro"/>
</dbReference>
<sequence length="134" mass="14766">MNGESDPLSATRSRSSGVPCLLGVDLWGRREPDGSVTVGITDRAQRRAGPVVHWRGPAVGTFHRKGEAVVSLESEKWVGHLAMPLDGTIVATNEALYGNPSTINRDPYGRGWFYRIHPKEPDEFDGSDLVKLRR</sequence>
<dbReference type="PANTHER" id="PTHR11715">
    <property type="entry name" value="GLYCINE CLEAVAGE SYSTEM H PROTEIN"/>
    <property type="match status" value="1"/>
</dbReference>
<dbReference type="GO" id="GO:0019464">
    <property type="term" value="P:glycine decarboxylation via glycine cleavage system"/>
    <property type="evidence" value="ECO:0007669"/>
    <property type="project" value="InterPro"/>
</dbReference>
<proteinExistence type="predicted"/>
<reference evidence="2" key="1">
    <citation type="submission" date="2013-08" db="EMBL/GenBank/DDBJ databases">
        <authorList>
            <person name="Mendez C."/>
            <person name="Richter M."/>
            <person name="Ferrer M."/>
            <person name="Sanchez J."/>
        </authorList>
    </citation>
    <scope>NUCLEOTIDE SEQUENCE</scope>
</reference>
<reference evidence="2" key="2">
    <citation type="journal article" date="2014" name="ISME J.">
        <title>Microbial stratification in low pH oxic and suboxic macroscopic growths along an acid mine drainage.</title>
        <authorList>
            <person name="Mendez-Garcia C."/>
            <person name="Mesa V."/>
            <person name="Sprenger R.R."/>
            <person name="Richter M."/>
            <person name="Diez M.S."/>
            <person name="Solano J."/>
            <person name="Bargiela R."/>
            <person name="Golyshina O.V."/>
            <person name="Manteca A."/>
            <person name="Ramos J.L."/>
            <person name="Gallego J.R."/>
            <person name="Llorente I."/>
            <person name="Martins Dos Santos V.A."/>
            <person name="Jensen O.N."/>
            <person name="Pelaez A.I."/>
            <person name="Sanchez J."/>
            <person name="Ferrer M."/>
        </authorList>
    </citation>
    <scope>NUCLEOTIDE SEQUENCE</scope>
</reference>
<dbReference type="Gene3D" id="2.40.50.100">
    <property type="match status" value="1"/>
</dbReference>